<dbReference type="EMBL" id="CAKMRJ010005634">
    <property type="protein sequence ID" value="CAH1449720.1"/>
    <property type="molecule type" value="Genomic_DNA"/>
</dbReference>
<protein>
    <submittedName>
        <fullName evidence="2">Uncharacterized protein</fullName>
    </submittedName>
</protein>
<evidence type="ECO:0000256" key="1">
    <source>
        <dbReference type="SAM" id="MobiDB-lite"/>
    </source>
</evidence>
<evidence type="ECO:0000313" key="2">
    <source>
        <dbReference type="EMBL" id="CAH1449720.1"/>
    </source>
</evidence>
<keyword evidence="3" id="KW-1185">Reference proteome</keyword>
<gene>
    <name evidence="2" type="ORF">LVIROSA_LOCUS35189</name>
</gene>
<comment type="caution">
    <text evidence="2">The sequence shown here is derived from an EMBL/GenBank/DDBJ whole genome shotgun (WGS) entry which is preliminary data.</text>
</comment>
<accession>A0AAU9PH18</accession>
<feature type="compositionally biased region" description="Low complexity" evidence="1">
    <location>
        <begin position="34"/>
        <end position="50"/>
    </location>
</feature>
<feature type="compositionally biased region" description="Pro residues" evidence="1">
    <location>
        <begin position="60"/>
        <end position="70"/>
    </location>
</feature>
<dbReference type="AlphaFoldDB" id="A0AAU9PH18"/>
<proteinExistence type="predicted"/>
<sequence length="152" mass="16508">MSNTSSQALGSADESGYVTPRPRLNCDSSIEPIGDSSTGSETGEEVSSQTPTEETSAPSIPEPSRQPTPQSPLYGLCHRRTTRKSVSIPREVLRLEHLEPVSAPPAPRNEHPEPSQPRPPVIGMPIIRAPGMTYQEQCIMEDMPETCMMLVA</sequence>
<name>A0AAU9PH18_9ASTR</name>
<reference evidence="2 3" key="1">
    <citation type="submission" date="2022-01" db="EMBL/GenBank/DDBJ databases">
        <authorList>
            <person name="Xiong W."/>
            <person name="Schranz E."/>
        </authorList>
    </citation>
    <scope>NUCLEOTIDE SEQUENCE [LARGE SCALE GENOMIC DNA]</scope>
</reference>
<dbReference type="Proteomes" id="UP001157418">
    <property type="component" value="Unassembled WGS sequence"/>
</dbReference>
<evidence type="ECO:0000313" key="3">
    <source>
        <dbReference type="Proteomes" id="UP001157418"/>
    </source>
</evidence>
<feature type="region of interest" description="Disordered" evidence="1">
    <location>
        <begin position="1"/>
        <end position="121"/>
    </location>
</feature>
<organism evidence="2 3">
    <name type="scientific">Lactuca virosa</name>
    <dbReference type="NCBI Taxonomy" id="75947"/>
    <lineage>
        <taxon>Eukaryota</taxon>
        <taxon>Viridiplantae</taxon>
        <taxon>Streptophyta</taxon>
        <taxon>Embryophyta</taxon>
        <taxon>Tracheophyta</taxon>
        <taxon>Spermatophyta</taxon>
        <taxon>Magnoliopsida</taxon>
        <taxon>eudicotyledons</taxon>
        <taxon>Gunneridae</taxon>
        <taxon>Pentapetalae</taxon>
        <taxon>asterids</taxon>
        <taxon>campanulids</taxon>
        <taxon>Asterales</taxon>
        <taxon>Asteraceae</taxon>
        <taxon>Cichorioideae</taxon>
        <taxon>Cichorieae</taxon>
        <taxon>Lactucinae</taxon>
        <taxon>Lactuca</taxon>
    </lineage>
</organism>